<dbReference type="InterPro" id="IPR029044">
    <property type="entry name" value="Nucleotide-diphossugar_trans"/>
</dbReference>
<dbReference type="Pfam" id="PF00535">
    <property type="entry name" value="Glycos_transf_2"/>
    <property type="match status" value="1"/>
</dbReference>
<dbReference type="SUPFAM" id="SSF53448">
    <property type="entry name" value="Nucleotide-diphospho-sugar transferases"/>
    <property type="match status" value="1"/>
</dbReference>
<reference evidence="2" key="2">
    <citation type="submission" date="2021-09" db="EMBL/GenBank/DDBJ databases">
        <authorList>
            <person name="Gilroy R."/>
        </authorList>
    </citation>
    <scope>NUCLEOTIDE SEQUENCE</scope>
    <source>
        <strain evidence="2">4100</strain>
    </source>
</reference>
<comment type="caution">
    <text evidence="2">The sequence shown here is derived from an EMBL/GenBank/DDBJ whole genome shotgun (WGS) entry which is preliminary data.</text>
</comment>
<evidence type="ECO:0000313" key="3">
    <source>
        <dbReference type="Proteomes" id="UP000711407"/>
    </source>
</evidence>
<dbReference type="PANTHER" id="PTHR43685:SF2">
    <property type="entry name" value="GLYCOSYLTRANSFERASE 2-LIKE DOMAIN-CONTAINING PROTEIN"/>
    <property type="match status" value="1"/>
</dbReference>
<dbReference type="InterPro" id="IPR001173">
    <property type="entry name" value="Glyco_trans_2-like"/>
</dbReference>
<organism evidence="2 3">
    <name type="scientific">Candidatus Amulumruptor caecigallinarius</name>
    <dbReference type="NCBI Taxonomy" id="2109911"/>
    <lineage>
        <taxon>Bacteria</taxon>
        <taxon>Pseudomonadati</taxon>
        <taxon>Bacteroidota</taxon>
        <taxon>Bacteroidia</taxon>
        <taxon>Bacteroidales</taxon>
        <taxon>Muribaculaceae</taxon>
        <taxon>Candidatus Amulumruptor</taxon>
    </lineage>
</organism>
<dbReference type="Gene3D" id="3.90.550.10">
    <property type="entry name" value="Spore Coat Polysaccharide Biosynthesis Protein SpsA, Chain A"/>
    <property type="match status" value="1"/>
</dbReference>
<dbReference type="InterPro" id="IPR050834">
    <property type="entry name" value="Glycosyltransf_2"/>
</dbReference>
<keyword evidence="2" id="KW-0808">Transferase</keyword>
<evidence type="ECO:0000259" key="1">
    <source>
        <dbReference type="Pfam" id="PF00535"/>
    </source>
</evidence>
<dbReference type="PANTHER" id="PTHR43685">
    <property type="entry name" value="GLYCOSYLTRANSFERASE"/>
    <property type="match status" value="1"/>
</dbReference>
<gene>
    <name evidence="2" type="ORF">K8V47_03250</name>
</gene>
<dbReference type="Proteomes" id="UP000711407">
    <property type="component" value="Unassembled WGS sequence"/>
</dbReference>
<keyword evidence="2" id="KW-0328">Glycosyltransferase</keyword>
<sequence>MPTCFRASTLKDAVDCIINQRGDSDYEIVVCDDNPVRHDETETLMDAYRSIPNLRYYKNSRNLGMAGNWNRLCQLAKGEWMVMLHDDDMLSPAFLKIMSEVIRSSDRQRLIFPTFTMDYDTFAKTDEITEVTLEKVRKWHFVSRNYIGAPVGMCVKRETAIHLGGFDATYYPPIDQAFYIKCLLSGVEIIRILSEPIAYYRILVNVSLSDETINGCTFQHVNIRNEFYRHFPAITRLILKPYRKICYKLYAEMNNSHVERRTRRWPLSKFETFLHLIYGNIFSRILMRNKHPEKIHIPR</sequence>
<dbReference type="EC" id="2.4.-.-" evidence="2"/>
<dbReference type="CDD" id="cd00761">
    <property type="entry name" value="Glyco_tranf_GTA_type"/>
    <property type="match status" value="1"/>
</dbReference>
<feature type="domain" description="Glycosyltransferase 2-like" evidence="1">
    <location>
        <begin position="1"/>
        <end position="108"/>
    </location>
</feature>
<evidence type="ECO:0000313" key="2">
    <source>
        <dbReference type="EMBL" id="HJE38766.1"/>
    </source>
</evidence>
<dbReference type="GO" id="GO:0016757">
    <property type="term" value="F:glycosyltransferase activity"/>
    <property type="evidence" value="ECO:0007669"/>
    <property type="project" value="UniProtKB-KW"/>
</dbReference>
<accession>A0A921E8L7</accession>
<protein>
    <submittedName>
        <fullName evidence="2">Glycosyltransferase</fullName>
        <ecNumber evidence="2">2.4.-.-</ecNumber>
    </submittedName>
</protein>
<dbReference type="EMBL" id="DYXT01000020">
    <property type="protein sequence ID" value="HJE38766.1"/>
    <property type="molecule type" value="Genomic_DNA"/>
</dbReference>
<dbReference type="AlphaFoldDB" id="A0A921E8L7"/>
<proteinExistence type="predicted"/>
<name>A0A921E8L7_9BACT</name>
<reference evidence="2" key="1">
    <citation type="journal article" date="2021" name="PeerJ">
        <title>Extensive microbial diversity within the chicken gut microbiome revealed by metagenomics and culture.</title>
        <authorList>
            <person name="Gilroy R."/>
            <person name="Ravi A."/>
            <person name="Getino M."/>
            <person name="Pursley I."/>
            <person name="Horton D.L."/>
            <person name="Alikhan N.F."/>
            <person name="Baker D."/>
            <person name="Gharbi K."/>
            <person name="Hall N."/>
            <person name="Watson M."/>
            <person name="Adriaenssens E.M."/>
            <person name="Foster-Nyarko E."/>
            <person name="Jarju S."/>
            <person name="Secka A."/>
            <person name="Antonio M."/>
            <person name="Oren A."/>
            <person name="Chaudhuri R.R."/>
            <person name="La Ragione R."/>
            <person name="Hildebrand F."/>
            <person name="Pallen M.J."/>
        </authorList>
    </citation>
    <scope>NUCLEOTIDE SEQUENCE</scope>
    <source>
        <strain evidence="2">4100</strain>
    </source>
</reference>